<dbReference type="Pfam" id="PF04072">
    <property type="entry name" value="LCM"/>
    <property type="match status" value="1"/>
</dbReference>
<evidence type="ECO:0000256" key="6">
    <source>
        <dbReference type="RuleBase" id="RU362030"/>
    </source>
</evidence>
<organism evidence="7 8">
    <name type="scientific">Mycolicibacterium hippocampi</name>
    <dbReference type="NCBI Taxonomy" id="659824"/>
    <lineage>
        <taxon>Bacteria</taxon>
        <taxon>Bacillati</taxon>
        <taxon>Actinomycetota</taxon>
        <taxon>Actinomycetes</taxon>
        <taxon>Mycobacteriales</taxon>
        <taxon>Mycobacteriaceae</taxon>
        <taxon>Mycolicibacterium</taxon>
    </lineage>
</organism>
<comment type="similarity">
    <text evidence="2 6">Belongs to the UPF0677 family.</text>
</comment>
<dbReference type="AlphaFoldDB" id="A0A850PQL1"/>
<dbReference type="EC" id="2.1.1.-" evidence="6"/>
<evidence type="ECO:0000256" key="1">
    <source>
        <dbReference type="ARBA" id="ARBA00003907"/>
    </source>
</evidence>
<dbReference type="InterPro" id="IPR007213">
    <property type="entry name" value="Ppm1/Ppm2/Tcmp"/>
</dbReference>
<sequence>MARTDNDTWDLASSVGATATMVAAARAVASRSDDAVIDDPFAEPLVRAVGVDFFTRLASGELTPADLERDTEDGRSPVGMGRFADGMADRTRFFDEFFADAAAAGVRQAVILASGLDARGYRLSWPEDMALFEIDQPEVIAFKTTTLAGLGAHPTTDLRTVAVDLRHDWPAALAAAGFDTTRPTAWIAEGLFGYLPPEAQDRLLDQIGELSAAGSRLAAEGVPAHHDADHDAMRQQMKDASDQWRSHGFDLDFSELVFLGDRADLTEYLREGGWRVEALPTNDLLIKYGLAPLDDGEGFADVVYVTALK</sequence>
<dbReference type="GO" id="GO:0008168">
    <property type="term" value="F:methyltransferase activity"/>
    <property type="evidence" value="ECO:0007669"/>
    <property type="project" value="UniProtKB-UniRule"/>
</dbReference>
<evidence type="ECO:0000256" key="2">
    <source>
        <dbReference type="ARBA" id="ARBA00008138"/>
    </source>
</evidence>
<reference evidence="7 8" key="1">
    <citation type="submission" date="2020-05" db="EMBL/GenBank/DDBJ databases">
        <title>Draft genome sequence of Mycobacterium hippocampi DL, isolated from European seabass, Dicentrarchus labrax, reared in fish farms.</title>
        <authorList>
            <person name="Stathopoulou P."/>
            <person name="Asimakis E."/>
            <person name="Tzokas K."/>
            <person name="Batargias C."/>
            <person name="Tsiamis G."/>
        </authorList>
    </citation>
    <scope>NUCLEOTIDE SEQUENCE [LARGE SCALE GENOMIC DNA]</scope>
    <source>
        <strain evidence="7 8">DL</strain>
    </source>
</reference>
<dbReference type="Proteomes" id="UP000570517">
    <property type="component" value="Unassembled WGS sequence"/>
</dbReference>
<gene>
    <name evidence="7" type="ORF">HLY00_5381</name>
</gene>
<name>A0A850PQL1_9MYCO</name>
<dbReference type="NCBIfam" id="TIGR00027">
    <property type="entry name" value="mthyl_TIGR00027"/>
    <property type="match status" value="1"/>
</dbReference>
<dbReference type="EMBL" id="JABFYL010000024">
    <property type="protein sequence ID" value="NVN50444.1"/>
    <property type="molecule type" value="Genomic_DNA"/>
</dbReference>
<dbReference type="GO" id="GO:0032259">
    <property type="term" value="P:methylation"/>
    <property type="evidence" value="ECO:0007669"/>
    <property type="project" value="UniProtKB-KW"/>
</dbReference>
<keyword evidence="8" id="KW-1185">Reference proteome</keyword>
<evidence type="ECO:0000256" key="5">
    <source>
        <dbReference type="ARBA" id="ARBA00022691"/>
    </source>
</evidence>
<dbReference type="InterPro" id="IPR029063">
    <property type="entry name" value="SAM-dependent_MTases_sf"/>
</dbReference>
<dbReference type="Gene3D" id="3.40.50.150">
    <property type="entry name" value="Vaccinia Virus protein VP39"/>
    <property type="match status" value="1"/>
</dbReference>
<protein>
    <recommendedName>
        <fullName evidence="6">S-adenosyl-L-methionine-dependent methyltransferase</fullName>
        <ecNumber evidence="6">2.1.1.-</ecNumber>
    </recommendedName>
</protein>
<evidence type="ECO:0000256" key="3">
    <source>
        <dbReference type="ARBA" id="ARBA00022603"/>
    </source>
</evidence>
<comment type="function">
    <text evidence="1 6">Exhibits S-adenosyl-L-methionine-dependent methyltransferase activity.</text>
</comment>
<dbReference type="RefSeq" id="WP_178358793.1">
    <property type="nucleotide sequence ID" value="NZ_JABFYL010000024.1"/>
</dbReference>
<dbReference type="PANTHER" id="PTHR43619:SF2">
    <property type="entry name" value="S-ADENOSYL-L-METHIONINE-DEPENDENT METHYLTRANSFERASES SUPERFAMILY PROTEIN"/>
    <property type="match status" value="1"/>
</dbReference>
<evidence type="ECO:0000256" key="4">
    <source>
        <dbReference type="ARBA" id="ARBA00022679"/>
    </source>
</evidence>
<proteinExistence type="inferred from homology"/>
<keyword evidence="5 6" id="KW-0949">S-adenosyl-L-methionine</keyword>
<keyword evidence="3 6" id="KW-0489">Methyltransferase</keyword>
<evidence type="ECO:0000313" key="8">
    <source>
        <dbReference type="Proteomes" id="UP000570517"/>
    </source>
</evidence>
<accession>A0A850PQL1</accession>
<dbReference type="InterPro" id="IPR011610">
    <property type="entry name" value="SAM_mthyl_Trfase_ML2640-like"/>
</dbReference>
<comment type="caution">
    <text evidence="7">The sequence shown here is derived from an EMBL/GenBank/DDBJ whole genome shotgun (WGS) entry which is preliminary data.</text>
</comment>
<keyword evidence="4 7" id="KW-0808">Transferase</keyword>
<dbReference type="SUPFAM" id="SSF53335">
    <property type="entry name" value="S-adenosyl-L-methionine-dependent methyltransferases"/>
    <property type="match status" value="1"/>
</dbReference>
<dbReference type="PANTHER" id="PTHR43619">
    <property type="entry name" value="S-ADENOSYL-L-METHIONINE-DEPENDENT METHYLTRANSFERASE YKTD-RELATED"/>
    <property type="match status" value="1"/>
</dbReference>
<evidence type="ECO:0000313" key="7">
    <source>
        <dbReference type="EMBL" id="NVN50444.1"/>
    </source>
</evidence>